<evidence type="ECO:0000313" key="4">
    <source>
        <dbReference type="EMBL" id="KAG5564524.1"/>
    </source>
</evidence>
<evidence type="ECO:0000256" key="2">
    <source>
        <dbReference type="SAM" id="MobiDB-lite"/>
    </source>
</evidence>
<feature type="domain" description="HMG box" evidence="3">
    <location>
        <begin position="34"/>
        <end position="99"/>
    </location>
</feature>
<dbReference type="AlphaFoldDB" id="A0AAV6LJN0"/>
<feature type="compositionally biased region" description="Basic and acidic residues" evidence="2">
    <location>
        <begin position="377"/>
        <end position="390"/>
    </location>
</feature>
<dbReference type="GO" id="GO:0003677">
    <property type="term" value="F:DNA binding"/>
    <property type="evidence" value="ECO:0007669"/>
    <property type="project" value="UniProtKB-UniRule"/>
</dbReference>
<dbReference type="PANTHER" id="PTHR34835:SF34">
    <property type="entry name" value="OS08G0555500 PROTEIN"/>
    <property type="match status" value="1"/>
</dbReference>
<dbReference type="GO" id="GO:0005634">
    <property type="term" value="C:nucleus"/>
    <property type="evidence" value="ECO:0007669"/>
    <property type="project" value="UniProtKB-UniRule"/>
</dbReference>
<protein>
    <recommendedName>
        <fullName evidence="3">HMG box domain-containing protein</fullName>
    </recommendedName>
</protein>
<keyword evidence="5" id="KW-1185">Reference proteome</keyword>
<dbReference type="PROSITE" id="PS50118">
    <property type="entry name" value="HMG_BOX_2"/>
    <property type="match status" value="1"/>
</dbReference>
<evidence type="ECO:0000259" key="3">
    <source>
        <dbReference type="PROSITE" id="PS50118"/>
    </source>
</evidence>
<dbReference type="InterPro" id="IPR036910">
    <property type="entry name" value="HMG_box_dom_sf"/>
</dbReference>
<keyword evidence="1" id="KW-0539">Nucleus</keyword>
<reference evidence="4" key="1">
    <citation type="submission" date="2020-08" db="EMBL/GenBank/DDBJ databases">
        <title>Plant Genome Project.</title>
        <authorList>
            <person name="Zhang R.-G."/>
        </authorList>
    </citation>
    <scope>NUCLEOTIDE SEQUENCE</scope>
    <source>
        <strain evidence="4">WSP0</strain>
        <tissue evidence="4">Leaf</tissue>
    </source>
</reference>
<evidence type="ECO:0000313" key="5">
    <source>
        <dbReference type="Proteomes" id="UP000823749"/>
    </source>
</evidence>
<feature type="DNA-binding region" description="HMG box" evidence="1">
    <location>
        <begin position="34"/>
        <end position="99"/>
    </location>
</feature>
<dbReference type="Proteomes" id="UP000823749">
    <property type="component" value="Chromosome 1"/>
</dbReference>
<dbReference type="CDD" id="cd00084">
    <property type="entry name" value="HMG-box_SF"/>
    <property type="match status" value="1"/>
</dbReference>
<dbReference type="InterPro" id="IPR009071">
    <property type="entry name" value="HMG_box_dom"/>
</dbReference>
<organism evidence="4 5">
    <name type="scientific">Rhododendron griersonianum</name>
    <dbReference type="NCBI Taxonomy" id="479676"/>
    <lineage>
        <taxon>Eukaryota</taxon>
        <taxon>Viridiplantae</taxon>
        <taxon>Streptophyta</taxon>
        <taxon>Embryophyta</taxon>
        <taxon>Tracheophyta</taxon>
        <taxon>Spermatophyta</taxon>
        <taxon>Magnoliopsida</taxon>
        <taxon>eudicotyledons</taxon>
        <taxon>Gunneridae</taxon>
        <taxon>Pentapetalae</taxon>
        <taxon>asterids</taxon>
        <taxon>Ericales</taxon>
        <taxon>Ericaceae</taxon>
        <taxon>Ericoideae</taxon>
        <taxon>Rhodoreae</taxon>
        <taxon>Rhododendron</taxon>
    </lineage>
</organism>
<dbReference type="EMBL" id="JACTNZ010000001">
    <property type="protein sequence ID" value="KAG5564524.1"/>
    <property type="molecule type" value="Genomic_DNA"/>
</dbReference>
<evidence type="ECO:0000256" key="1">
    <source>
        <dbReference type="PROSITE-ProRule" id="PRU00267"/>
    </source>
</evidence>
<keyword evidence="1" id="KW-0238">DNA-binding</keyword>
<dbReference type="Gene3D" id="1.10.30.10">
    <property type="entry name" value="High mobility group box domain"/>
    <property type="match status" value="1"/>
</dbReference>
<sequence length="630" mass="72742">MAPPKKKTKGNVAAVDCRNEELKEMDEECHNEVPKHPRNAWIFFYQEQCKLKDDDSLKPMSMEEISEKWKALGDHAKRKYKKKSIRSSEKYKEHKIKLDLPKAPKVNTFISRTQLKAAYDRMQELDPLQVKSVKAMGFGGILELKCTKLDRSLCEWLVQHFDPVSLCLHVHGKDCIITPLDVNHILGLPCGGQRVILEGEYTGIHELCLRHKVGDQGSISFDHLHNYLMNNKKDDDDFKVSFVLYIMGTILCPTSEFGVNKRFLHALKDLSSVRELDWSQFVLKFLAEGIQKYQKGRKVIRGCLLFLMLFYLEHCTPAEYFTSRCGMRPSPRLSAWGDKDIRERACWFNKTTKRKGEKVKVIIEDGVGKRERMINQGREVDHDKSMENNQKDTPSALEEPDVEGHFKTKKAKCAENALSDQMTSPIKTNKEKGNEEAKLNASSKRLRKMAANVREALSRTTPAIDGKNKLEKKLKTNRFDKSQPLKRNANKKPTMEAEPKRADVMATLSNEKQLMLRYVFDHTQSEREILCDLGIEHLNRHDFFPARPNEWIENGLINLVALKQTLIQKKRYPNGLWPAWYLPTYFSNYALRGGLNAKSWARHYTGTHRYTGEPQACERVYIPINDSDSH</sequence>
<gene>
    <name evidence="4" type="ORF">RHGRI_000643</name>
</gene>
<proteinExistence type="predicted"/>
<accession>A0AAV6LJN0</accession>
<feature type="region of interest" description="Disordered" evidence="2">
    <location>
        <begin position="477"/>
        <end position="499"/>
    </location>
</feature>
<dbReference type="PANTHER" id="PTHR34835">
    <property type="entry name" value="OS07G0283600 PROTEIN-RELATED"/>
    <property type="match status" value="1"/>
</dbReference>
<dbReference type="SUPFAM" id="SSF47095">
    <property type="entry name" value="HMG-box"/>
    <property type="match status" value="1"/>
</dbReference>
<comment type="caution">
    <text evidence="4">The sequence shown here is derived from an EMBL/GenBank/DDBJ whole genome shotgun (WGS) entry which is preliminary data.</text>
</comment>
<name>A0AAV6LJN0_9ERIC</name>
<feature type="region of interest" description="Disordered" evidence="2">
    <location>
        <begin position="377"/>
        <end position="399"/>
    </location>
</feature>